<dbReference type="RefSeq" id="WP_271179827.1">
    <property type="nucleotide sequence ID" value="NZ_BSFH01000030.1"/>
</dbReference>
<evidence type="ECO:0000256" key="2">
    <source>
        <dbReference type="PROSITE-ProRule" id="PRU00409"/>
    </source>
</evidence>
<feature type="domain" description="ATP-grasp" evidence="3">
    <location>
        <begin position="481"/>
        <end position="517"/>
    </location>
</feature>
<evidence type="ECO:0000259" key="3">
    <source>
        <dbReference type="PROSITE" id="PS50975"/>
    </source>
</evidence>
<dbReference type="AlphaFoldDB" id="A0AAD3NZC6"/>
<keyword evidence="2" id="KW-0067">ATP-binding</keyword>
<sequence>MERLLRPQSIAVVGGGSWCANIVRECRKIGFTGPIWPVHPSKDQIEGVKAYPSVQSLPFPPDAAFVGVNREATIPVVAALAQMKAGGAVCFAAGFSEAAAELPDGADLQQRLIAAAAEMPFLGPNCYGFINALDGAALWPDQHGAVRIDRGVAIITQSSNIAINLTMQRRGVPVGYVVTVGNQARTGLPEVGEALLRDPRVTALGLHIEGIGNLTAFEAMAATARRLGKRIVALKVGASEQARVATVSHTASLAGSDAAGRALLGRLGISQVSSLSALLETLKIFHVAGSLSGARIASMSCSGGEASLIADAGLAAGVEFPPLGPEQRRALGQALGPRVALSNPLDYNTYIWGDSDALTDCFRAMADPELAMSCVVLDFPRPDRCATQEWDRVLGAFAASRHGSRAPDLPLALISSIPDTMSEEVALCCLAHNIVPLCGIPEAMEAIAAAALPSLRNAPDPLWDPGPDPVAEELLPEAEAKAQLAAHGIRTPVSCRVNGAHEAVSVARELGFPVVLKGEGFAHKTEAGAVAINLRSAEDVQEAATRINAASYLVEEMVTGAVAELIIGITRDRPHGWMLTLGAGGVLTELLQDSVSLLLPVSAEEVEGALHRLRIWPLLDGWRGGQGADIGSIIAAVMALQSYVRATSGLIEAEINPLICRTGDAVAVDALIRRGKQ</sequence>
<dbReference type="Pfam" id="PF13607">
    <property type="entry name" value="Succ_CoA_lig"/>
    <property type="match status" value="1"/>
</dbReference>
<dbReference type="SUPFAM" id="SSF51735">
    <property type="entry name" value="NAD(P)-binding Rossmann-fold domains"/>
    <property type="match status" value="1"/>
</dbReference>
<dbReference type="InterPro" id="IPR003781">
    <property type="entry name" value="CoA-bd"/>
</dbReference>
<proteinExistence type="predicted"/>
<protein>
    <submittedName>
        <fullName evidence="4">Acyl-CoA synthetase</fullName>
    </submittedName>
</protein>
<dbReference type="InterPro" id="IPR013815">
    <property type="entry name" value="ATP_grasp_subdomain_1"/>
</dbReference>
<keyword evidence="5" id="KW-1185">Reference proteome</keyword>
<evidence type="ECO:0000256" key="1">
    <source>
        <dbReference type="ARBA" id="ARBA00022532"/>
    </source>
</evidence>
<dbReference type="EMBL" id="BSFH01000030">
    <property type="protein sequence ID" value="GLK64732.1"/>
    <property type="molecule type" value="Genomic_DNA"/>
</dbReference>
<dbReference type="Gene3D" id="3.30.470.20">
    <property type="entry name" value="ATP-grasp fold, B domain"/>
    <property type="match status" value="1"/>
</dbReference>
<dbReference type="InterPro" id="IPR016102">
    <property type="entry name" value="Succinyl-CoA_synth-like"/>
</dbReference>
<keyword evidence="2" id="KW-0547">Nucleotide-binding</keyword>
<dbReference type="Gene3D" id="3.30.1490.20">
    <property type="entry name" value="ATP-grasp fold, A domain"/>
    <property type="match status" value="1"/>
</dbReference>
<dbReference type="Gene3D" id="3.40.50.261">
    <property type="entry name" value="Succinyl-CoA synthetase domains"/>
    <property type="match status" value="2"/>
</dbReference>
<gene>
    <name evidence="4" type="ORF">GCM10017635_22030</name>
</gene>
<dbReference type="Proteomes" id="UP001143349">
    <property type="component" value="Unassembled WGS sequence"/>
</dbReference>
<dbReference type="GO" id="GO:0006099">
    <property type="term" value="P:tricarboxylic acid cycle"/>
    <property type="evidence" value="ECO:0007669"/>
    <property type="project" value="UniProtKB-KW"/>
</dbReference>
<evidence type="ECO:0000313" key="4">
    <source>
        <dbReference type="EMBL" id="GLK64732.1"/>
    </source>
</evidence>
<keyword evidence="1" id="KW-0816">Tricarboxylic acid cycle</keyword>
<dbReference type="GO" id="GO:0005524">
    <property type="term" value="F:ATP binding"/>
    <property type="evidence" value="ECO:0007669"/>
    <property type="project" value="UniProtKB-UniRule"/>
</dbReference>
<reference evidence="4" key="1">
    <citation type="journal article" date="2014" name="Int. J. Syst. Evol. Microbiol.">
        <title>Complete genome sequence of Corynebacterium casei LMG S-19264T (=DSM 44701T), isolated from a smear-ripened cheese.</title>
        <authorList>
            <consortium name="US DOE Joint Genome Institute (JGI-PGF)"/>
            <person name="Walter F."/>
            <person name="Albersmeier A."/>
            <person name="Kalinowski J."/>
            <person name="Ruckert C."/>
        </authorList>
    </citation>
    <scope>NUCLEOTIDE SEQUENCE</scope>
    <source>
        <strain evidence="4">VKM B-2222</strain>
    </source>
</reference>
<accession>A0AAD3NZC6</accession>
<dbReference type="GO" id="GO:0046872">
    <property type="term" value="F:metal ion binding"/>
    <property type="evidence" value="ECO:0007669"/>
    <property type="project" value="InterPro"/>
</dbReference>
<dbReference type="SUPFAM" id="SSF52210">
    <property type="entry name" value="Succinyl-CoA synthetase domains"/>
    <property type="match status" value="2"/>
</dbReference>
<dbReference type="Pfam" id="PF13549">
    <property type="entry name" value="ATP-grasp_5"/>
    <property type="match status" value="1"/>
</dbReference>
<dbReference type="PANTHER" id="PTHR42793:SF4">
    <property type="entry name" value="BLL6376 PROTEIN"/>
    <property type="match status" value="1"/>
</dbReference>
<dbReference type="Gene3D" id="3.40.50.720">
    <property type="entry name" value="NAD(P)-binding Rossmann-like Domain"/>
    <property type="match status" value="1"/>
</dbReference>
<dbReference type="InterPro" id="IPR036291">
    <property type="entry name" value="NAD(P)-bd_dom_sf"/>
</dbReference>
<comment type="caution">
    <text evidence="4">The sequence shown here is derived from an EMBL/GenBank/DDBJ whole genome shotgun (WGS) entry which is preliminary data.</text>
</comment>
<dbReference type="SMART" id="SM00881">
    <property type="entry name" value="CoA_binding"/>
    <property type="match status" value="1"/>
</dbReference>
<name>A0AAD3NZC6_9RHOB</name>
<dbReference type="InterPro" id="IPR032875">
    <property type="entry name" value="Succ_CoA_lig_flav_dom"/>
</dbReference>
<dbReference type="SUPFAM" id="SSF56059">
    <property type="entry name" value="Glutathione synthetase ATP-binding domain-like"/>
    <property type="match status" value="1"/>
</dbReference>
<dbReference type="PANTHER" id="PTHR42793">
    <property type="entry name" value="COA BINDING DOMAIN CONTAINING PROTEIN"/>
    <property type="match status" value="1"/>
</dbReference>
<evidence type="ECO:0000313" key="5">
    <source>
        <dbReference type="Proteomes" id="UP001143349"/>
    </source>
</evidence>
<dbReference type="InterPro" id="IPR011761">
    <property type="entry name" value="ATP-grasp"/>
</dbReference>
<organism evidence="4 5">
    <name type="scientific">Paracoccus kondratievae</name>
    <dbReference type="NCBI Taxonomy" id="135740"/>
    <lineage>
        <taxon>Bacteria</taxon>
        <taxon>Pseudomonadati</taxon>
        <taxon>Pseudomonadota</taxon>
        <taxon>Alphaproteobacteria</taxon>
        <taxon>Rhodobacterales</taxon>
        <taxon>Paracoccaceae</taxon>
        <taxon>Paracoccus</taxon>
    </lineage>
</organism>
<dbReference type="Pfam" id="PF13380">
    <property type="entry name" value="CoA_binding_2"/>
    <property type="match status" value="1"/>
</dbReference>
<dbReference type="PROSITE" id="PS50975">
    <property type="entry name" value="ATP_GRASP"/>
    <property type="match status" value="1"/>
</dbReference>
<reference evidence="4" key="2">
    <citation type="submission" date="2023-01" db="EMBL/GenBank/DDBJ databases">
        <authorList>
            <person name="Sun Q."/>
            <person name="Evtushenko L."/>
        </authorList>
    </citation>
    <scope>NUCLEOTIDE SEQUENCE</scope>
    <source>
        <strain evidence="4">VKM B-2222</strain>
    </source>
</reference>